<organism evidence="3">
    <name type="scientific">Thelazia callipaeda</name>
    <name type="common">Oriental eyeworm</name>
    <name type="synonym">Parasitic nematode</name>
    <dbReference type="NCBI Taxonomy" id="103827"/>
    <lineage>
        <taxon>Eukaryota</taxon>
        <taxon>Metazoa</taxon>
        <taxon>Ecdysozoa</taxon>
        <taxon>Nematoda</taxon>
        <taxon>Chromadorea</taxon>
        <taxon>Rhabditida</taxon>
        <taxon>Spirurina</taxon>
        <taxon>Spiruromorpha</taxon>
        <taxon>Thelazioidea</taxon>
        <taxon>Thelaziidae</taxon>
        <taxon>Thelazia</taxon>
    </lineage>
</organism>
<gene>
    <name evidence="1" type="ORF">TCLT_LOCUS4305</name>
</gene>
<dbReference type="AlphaFoldDB" id="A0A0N5CVI1"/>
<accession>A0A0N5CVI1</accession>
<reference evidence="3" key="1">
    <citation type="submission" date="2017-02" db="UniProtKB">
        <authorList>
            <consortium name="WormBaseParasite"/>
        </authorList>
    </citation>
    <scope>IDENTIFICATION</scope>
</reference>
<dbReference type="InterPro" id="IPR021109">
    <property type="entry name" value="Peptidase_aspartic_dom_sf"/>
</dbReference>
<dbReference type="WBParaSite" id="TCLT_0000431601-mRNA-1">
    <property type="protein sequence ID" value="TCLT_0000431601-mRNA-1"/>
    <property type="gene ID" value="TCLT_0000431601"/>
</dbReference>
<evidence type="ECO:0000313" key="2">
    <source>
        <dbReference type="Proteomes" id="UP000276776"/>
    </source>
</evidence>
<reference evidence="1 2" key="2">
    <citation type="submission" date="2018-11" db="EMBL/GenBank/DDBJ databases">
        <authorList>
            <consortium name="Pathogen Informatics"/>
        </authorList>
    </citation>
    <scope>NUCLEOTIDE SEQUENCE [LARGE SCALE GENOMIC DNA]</scope>
</reference>
<evidence type="ECO:0000313" key="1">
    <source>
        <dbReference type="EMBL" id="VDN01395.1"/>
    </source>
</evidence>
<keyword evidence="2" id="KW-1185">Reference proteome</keyword>
<protein>
    <submittedName>
        <fullName evidence="3">Peptidase A1 domain-containing protein</fullName>
    </submittedName>
</protein>
<dbReference type="EMBL" id="UYYF01004283">
    <property type="protein sequence ID" value="VDN01395.1"/>
    <property type="molecule type" value="Genomic_DNA"/>
</dbReference>
<dbReference type="SUPFAM" id="SSF50630">
    <property type="entry name" value="Acid proteases"/>
    <property type="match status" value="1"/>
</dbReference>
<dbReference type="Gene3D" id="2.40.70.10">
    <property type="entry name" value="Acid Proteases"/>
    <property type="match status" value="1"/>
</dbReference>
<sequence length="182" mass="20698">MTVFVENLNKNPAIDIGGFVHLGDDSFCLCGDKKVTVKTVDDESWFIELDQFIIGDEYALTSNLSNMQIIISPSLPYIMLPDDLYNNFLTKYKIRNVNKIHFSTVYRLPTLKFFIGGQVFRVPALNYANSEPNKNLFLIRSNRNTEFESDNIIYLGRAFLYGACLHVNNIDGTVALSKPIKN</sequence>
<evidence type="ECO:0000313" key="3">
    <source>
        <dbReference type="WBParaSite" id="TCLT_0000431601-mRNA-1"/>
    </source>
</evidence>
<proteinExistence type="predicted"/>
<name>A0A0N5CVI1_THECL</name>
<dbReference type="Proteomes" id="UP000276776">
    <property type="component" value="Unassembled WGS sequence"/>
</dbReference>
<dbReference type="OrthoDB" id="5907282at2759"/>